<dbReference type="InterPro" id="IPR018244">
    <property type="entry name" value="Allrgn_V5/Tpx1_CS"/>
</dbReference>
<evidence type="ECO:0000259" key="1">
    <source>
        <dbReference type="SMART" id="SM00198"/>
    </source>
</evidence>
<dbReference type="Gene3D" id="3.40.33.10">
    <property type="entry name" value="CAP"/>
    <property type="match status" value="2"/>
</dbReference>
<organism evidence="2 3">
    <name type="scientific">Cylicocyclus nassatus</name>
    <name type="common">Nematode worm</name>
    <dbReference type="NCBI Taxonomy" id="53992"/>
    <lineage>
        <taxon>Eukaryota</taxon>
        <taxon>Metazoa</taxon>
        <taxon>Ecdysozoa</taxon>
        <taxon>Nematoda</taxon>
        <taxon>Chromadorea</taxon>
        <taxon>Rhabditida</taxon>
        <taxon>Rhabditina</taxon>
        <taxon>Rhabditomorpha</taxon>
        <taxon>Strongyloidea</taxon>
        <taxon>Strongylidae</taxon>
        <taxon>Cylicocyclus</taxon>
    </lineage>
</organism>
<keyword evidence="3" id="KW-1185">Reference proteome</keyword>
<feature type="domain" description="SCP" evidence="1">
    <location>
        <begin position="38"/>
        <end position="185"/>
    </location>
</feature>
<dbReference type="InterPro" id="IPR001283">
    <property type="entry name" value="CRISP-related"/>
</dbReference>
<name>A0AA36DKI7_CYLNA</name>
<evidence type="ECO:0000313" key="2">
    <source>
        <dbReference type="EMBL" id="CAJ0588239.1"/>
    </source>
</evidence>
<dbReference type="AlphaFoldDB" id="A0AA36DKI7"/>
<accession>A0AA36DKI7</accession>
<dbReference type="Proteomes" id="UP001176961">
    <property type="component" value="Unassembled WGS sequence"/>
</dbReference>
<dbReference type="PRINTS" id="PR00837">
    <property type="entry name" value="V5TPXLIKE"/>
</dbReference>
<dbReference type="Pfam" id="PF00188">
    <property type="entry name" value="CAP"/>
    <property type="match status" value="2"/>
</dbReference>
<proteinExistence type="predicted"/>
<gene>
    <name evidence="2" type="ORF">CYNAS_LOCUS222</name>
</gene>
<dbReference type="PROSITE" id="PS01010">
    <property type="entry name" value="CRISP_2"/>
    <property type="match status" value="1"/>
</dbReference>
<evidence type="ECO:0000313" key="3">
    <source>
        <dbReference type="Proteomes" id="UP001176961"/>
    </source>
</evidence>
<sequence length="428" mass="47808">MMALLTFLIQWLALIICASPIFSDDEVCGPEFAPLSDYERAVIVYVHNRLRANIAQGLADNYIGKLPSAKNMYKLQYDCEMEKQVQRELEKGATRITFDNGYGQNIAVMTKMADNMIENVKVAMELWSSPILHYGIRNEKKNVTYDDARLYTFANMVFAKTTRIGCGYEESGSTVVFSCIYNLVGGFPGTTLYELGEGCSSHWDCTTYYGSDCDAFEKLCTYPEHVDPGPGDDRNIMCKDNIGLTDQDRKDFLYFHNCDRSTIATGSGWNGNPSVLLPTASFMPEMVYDCGLESDAIKYVNKCSMKKSSVSERPGYGENVYITSPNLTPFEALKEAETAWVYEAYNSTTKIDNAMKFDESLRNKSSFSQVVWAKSFKLGCAVRKCNFATFVVCRYSPAGNIFGEQIYVPGATCQGCADHCSEGLCSVH</sequence>
<protein>
    <recommendedName>
        <fullName evidence="1">SCP domain-containing protein</fullName>
    </recommendedName>
</protein>
<dbReference type="SMART" id="SM00198">
    <property type="entry name" value="SCP"/>
    <property type="match status" value="2"/>
</dbReference>
<dbReference type="InterPro" id="IPR035940">
    <property type="entry name" value="CAP_sf"/>
</dbReference>
<feature type="domain" description="SCP" evidence="1">
    <location>
        <begin position="247"/>
        <end position="403"/>
    </location>
</feature>
<dbReference type="PANTHER" id="PTHR10334">
    <property type="entry name" value="CYSTEINE-RICH SECRETORY PROTEIN-RELATED"/>
    <property type="match status" value="1"/>
</dbReference>
<comment type="caution">
    <text evidence="2">The sequence shown here is derived from an EMBL/GenBank/DDBJ whole genome shotgun (WGS) entry which is preliminary data.</text>
</comment>
<dbReference type="SUPFAM" id="SSF55797">
    <property type="entry name" value="PR-1-like"/>
    <property type="match status" value="2"/>
</dbReference>
<dbReference type="CDD" id="cd05380">
    <property type="entry name" value="CAP_euk"/>
    <property type="match status" value="2"/>
</dbReference>
<dbReference type="GO" id="GO:0005576">
    <property type="term" value="C:extracellular region"/>
    <property type="evidence" value="ECO:0007669"/>
    <property type="project" value="InterPro"/>
</dbReference>
<dbReference type="InterPro" id="IPR014044">
    <property type="entry name" value="CAP_dom"/>
</dbReference>
<dbReference type="EMBL" id="CATQJL010000001">
    <property type="protein sequence ID" value="CAJ0588239.1"/>
    <property type="molecule type" value="Genomic_DNA"/>
</dbReference>
<reference evidence="2" key="1">
    <citation type="submission" date="2023-07" db="EMBL/GenBank/DDBJ databases">
        <authorList>
            <consortium name="CYATHOMIX"/>
        </authorList>
    </citation>
    <scope>NUCLEOTIDE SEQUENCE</scope>
    <source>
        <strain evidence="2">N/A</strain>
    </source>
</reference>